<evidence type="ECO:0000256" key="8">
    <source>
        <dbReference type="ARBA" id="ARBA00048617"/>
    </source>
</evidence>
<sequence>MRVLVTRPESQGAELCNLIRQMGGYALHHPLINIDYNLPAPFTYDRLLPADIIIAVSQYAVKGLRQQVDNQQLIIPKPCIYLGVGQKTAHELSKLVQQNVNYPAVSDSEHLLALPELVNVANKHVIILRGNGGRELIHEQLTKLGADVEYLEVYRRCYQPLNDDAIAAWRHAHLDIIVVTSGEQLEYLLSQVPESEQTWLRQRTLLVPSERIATLAMTQGFHNVINTQGASNSTLFAALQRLETGLNNDEQK</sequence>
<name>A0A1H6CGM8_9VIBR</name>
<keyword evidence="12" id="KW-1185">Reference proteome</keyword>
<dbReference type="GO" id="GO:0006780">
    <property type="term" value="P:uroporphyrinogen III biosynthetic process"/>
    <property type="evidence" value="ECO:0007669"/>
    <property type="project" value="UniProtKB-UniRule"/>
</dbReference>
<proteinExistence type="inferred from homology"/>
<feature type="domain" description="Tetrapyrrole biosynthesis uroporphyrinogen III synthase" evidence="10">
    <location>
        <begin position="17"/>
        <end position="225"/>
    </location>
</feature>
<dbReference type="NCBIfam" id="NF004585">
    <property type="entry name" value="PRK05928.2-2"/>
    <property type="match status" value="1"/>
</dbReference>
<dbReference type="EC" id="4.2.1.75" evidence="3 9"/>
<keyword evidence="4 9" id="KW-0456">Lyase</keyword>
<dbReference type="OrthoDB" id="9787650at2"/>
<dbReference type="Proteomes" id="UP000236721">
    <property type="component" value="Unassembled WGS sequence"/>
</dbReference>
<dbReference type="InterPro" id="IPR036108">
    <property type="entry name" value="4pyrrol_syn_uPrphyn_synt_sf"/>
</dbReference>
<comment type="similarity">
    <text evidence="2 9">Belongs to the uroporphyrinogen-III synthase family.</text>
</comment>
<dbReference type="Pfam" id="PF02602">
    <property type="entry name" value="HEM4"/>
    <property type="match status" value="1"/>
</dbReference>
<reference evidence="12" key="1">
    <citation type="submission" date="2016-10" db="EMBL/GenBank/DDBJ databases">
        <authorList>
            <person name="Varghese N."/>
            <person name="Submissions S."/>
        </authorList>
    </citation>
    <scope>NUCLEOTIDE SEQUENCE [LARGE SCALE GENOMIC DNA]</scope>
    <source>
        <strain evidence="12">CGMCC 1.7062</strain>
    </source>
</reference>
<keyword evidence="5 9" id="KW-0627">Porphyrin biosynthesis</keyword>
<dbReference type="SUPFAM" id="SSF69618">
    <property type="entry name" value="HemD-like"/>
    <property type="match status" value="1"/>
</dbReference>
<dbReference type="CDD" id="cd06578">
    <property type="entry name" value="HemD"/>
    <property type="match status" value="1"/>
</dbReference>
<dbReference type="PANTHER" id="PTHR38042">
    <property type="entry name" value="UROPORPHYRINOGEN-III SYNTHASE, CHLOROPLASTIC"/>
    <property type="match status" value="1"/>
</dbReference>
<dbReference type="Gene3D" id="3.40.50.10090">
    <property type="match status" value="2"/>
</dbReference>
<evidence type="ECO:0000256" key="2">
    <source>
        <dbReference type="ARBA" id="ARBA00008133"/>
    </source>
</evidence>
<dbReference type="PANTHER" id="PTHR38042:SF1">
    <property type="entry name" value="UROPORPHYRINOGEN-III SYNTHASE, CHLOROPLASTIC"/>
    <property type="match status" value="1"/>
</dbReference>
<dbReference type="InterPro" id="IPR039793">
    <property type="entry name" value="UROS/Hem4"/>
</dbReference>
<evidence type="ECO:0000256" key="7">
    <source>
        <dbReference type="ARBA" id="ARBA00040167"/>
    </source>
</evidence>
<accession>A0A1H6CGM8</accession>
<dbReference type="InterPro" id="IPR003754">
    <property type="entry name" value="4pyrrol_synth_uPrphyn_synth"/>
</dbReference>
<comment type="function">
    <text evidence="6 9">Catalyzes cyclization of the linear tetrapyrrole, hydroxymethylbilane, to the macrocyclic uroporphyrinogen III.</text>
</comment>
<evidence type="ECO:0000313" key="11">
    <source>
        <dbReference type="EMBL" id="SEG72048.1"/>
    </source>
</evidence>
<dbReference type="RefSeq" id="WP_103882500.1">
    <property type="nucleotide sequence ID" value="NZ_FNVG01000039.1"/>
</dbReference>
<evidence type="ECO:0000256" key="1">
    <source>
        <dbReference type="ARBA" id="ARBA00004772"/>
    </source>
</evidence>
<dbReference type="EMBL" id="FNVG01000039">
    <property type="protein sequence ID" value="SEG72048.1"/>
    <property type="molecule type" value="Genomic_DNA"/>
</dbReference>
<dbReference type="UniPathway" id="UPA00251">
    <property type="reaction ID" value="UER00320"/>
</dbReference>
<evidence type="ECO:0000256" key="9">
    <source>
        <dbReference type="RuleBase" id="RU366031"/>
    </source>
</evidence>
<evidence type="ECO:0000256" key="6">
    <source>
        <dbReference type="ARBA" id="ARBA00037589"/>
    </source>
</evidence>
<evidence type="ECO:0000256" key="3">
    <source>
        <dbReference type="ARBA" id="ARBA00013109"/>
    </source>
</evidence>
<evidence type="ECO:0000313" key="12">
    <source>
        <dbReference type="Proteomes" id="UP000236721"/>
    </source>
</evidence>
<protein>
    <recommendedName>
        <fullName evidence="7 9">Uroporphyrinogen-III synthase</fullName>
        <ecNumber evidence="3 9">4.2.1.75</ecNumber>
    </recommendedName>
</protein>
<evidence type="ECO:0000256" key="4">
    <source>
        <dbReference type="ARBA" id="ARBA00023239"/>
    </source>
</evidence>
<organism evidence="11 12">
    <name type="scientific">Vibrio hangzhouensis</name>
    <dbReference type="NCBI Taxonomy" id="462991"/>
    <lineage>
        <taxon>Bacteria</taxon>
        <taxon>Pseudomonadati</taxon>
        <taxon>Pseudomonadota</taxon>
        <taxon>Gammaproteobacteria</taxon>
        <taxon>Vibrionales</taxon>
        <taxon>Vibrionaceae</taxon>
        <taxon>Vibrio</taxon>
    </lineage>
</organism>
<evidence type="ECO:0000256" key="5">
    <source>
        <dbReference type="ARBA" id="ARBA00023244"/>
    </source>
</evidence>
<gene>
    <name evidence="11" type="ORF">SAMN04488244_1397</name>
</gene>
<dbReference type="AlphaFoldDB" id="A0A1H6CGM8"/>
<evidence type="ECO:0000259" key="10">
    <source>
        <dbReference type="Pfam" id="PF02602"/>
    </source>
</evidence>
<dbReference type="GO" id="GO:0006782">
    <property type="term" value="P:protoporphyrinogen IX biosynthetic process"/>
    <property type="evidence" value="ECO:0007669"/>
    <property type="project" value="UniProtKB-UniRule"/>
</dbReference>
<dbReference type="GO" id="GO:0004852">
    <property type="term" value="F:uroporphyrinogen-III synthase activity"/>
    <property type="evidence" value="ECO:0007669"/>
    <property type="project" value="UniProtKB-UniRule"/>
</dbReference>
<comment type="pathway">
    <text evidence="1 9">Porphyrin-containing compound metabolism; protoporphyrin-IX biosynthesis; coproporphyrinogen-III from 5-aminolevulinate: step 3/4.</text>
</comment>
<comment type="catalytic activity">
    <reaction evidence="8 9">
        <text>hydroxymethylbilane = uroporphyrinogen III + H2O</text>
        <dbReference type="Rhea" id="RHEA:18965"/>
        <dbReference type="ChEBI" id="CHEBI:15377"/>
        <dbReference type="ChEBI" id="CHEBI:57308"/>
        <dbReference type="ChEBI" id="CHEBI:57845"/>
        <dbReference type="EC" id="4.2.1.75"/>
    </reaction>
</comment>